<sequence>MAFAGKYQLETQTNYDEFLEAIGLQTAKTEHKVVTEVVQDGDNFAWTQSIPGWSWTTSFTLNKECEMESMKGEKFKGTAKINDGKLSLQFPEYFFTAEIVNDKLEMTCVTPGENSVTFKRVSGRI</sequence>
<dbReference type="InterPro" id="IPR012674">
    <property type="entry name" value="Calycin"/>
</dbReference>
<dbReference type="GeneTree" id="ENSGT00940000157139"/>
<dbReference type="InterPro" id="IPR031259">
    <property type="entry name" value="ILBP"/>
</dbReference>
<evidence type="ECO:0000256" key="1">
    <source>
        <dbReference type="ARBA" id="ARBA00008390"/>
    </source>
</evidence>
<comment type="similarity">
    <text evidence="1">Belongs to the calycin superfamily. Fatty-acid binding protein (FABP) family.</text>
</comment>
<keyword evidence="4" id="KW-1185">Reference proteome</keyword>
<dbReference type="SUPFAM" id="SSF50814">
    <property type="entry name" value="Lipocalins"/>
    <property type="match status" value="1"/>
</dbReference>
<organism evidence="3 4">
    <name type="scientific">Poecilia formosa</name>
    <name type="common">Amazon molly</name>
    <name type="synonym">Limia formosa</name>
    <dbReference type="NCBI Taxonomy" id="48698"/>
    <lineage>
        <taxon>Eukaryota</taxon>
        <taxon>Metazoa</taxon>
        <taxon>Chordata</taxon>
        <taxon>Craniata</taxon>
        <taxon>Vertebrata</taxon>
        <taxon>Euteleostomi</taxon>
        <taxon>Actinopterygii</taxon>
        <taxon>Neopterygii</taxon>
        <taxon>Teleostei</taxon>
        <taxon>Neoteleostei</taxon>
        <taxon>Acanthomorphata</taxon>
        <taxon>Ovalentaria</taxon>
        <taxon>Atherinomorphae</taxon>
        <taxon>Cyprinodontiformes</taxon>
        <taxon>Poeciliidae</taxon>
        <taxon>Poeciliinae</taxon>
        <taxon>Poecilia</taxon>
    </lineage>
</organism>
<dbReference type="Ensembl" id="ENSPFOT00000008927.1">
    <property type="protein sequence ID" value="ENSPFOP00000008915.1"/>
    <property type="gene ID" value="ENSPFOG00000008983.1"/>
</dbReference>
<dbReference type="Gene3D" id="2.40.128.20">
    <property type="match status" value="1"/>
</dbReference>
<dbReference type="InterPro" id="IPR000463">
    <property type="entry name" value="Fatty_acid-bd"/>
</dbReference>
<dbReference type="AlphaFoldDB" id="A0A087XT12"/>
<dbReference type="PRINTS" id="PR00178">
    <property type="entry name" value="FATTYACIDBP"/>
</dbReference>
<feature type="domain" description="Cytosolic fatty-acid binding proteins" evidence="2">
    <location>
        <begin position="5"/>
        <end position="22"/>
    </location>
</feature>
<reference evidence="3" key="3">
    <citation type="submission" date="2025-09" db="UniProtKB">
        <authorList>
            <consortium name="Ensembl"/>
        </authorList>
    </citation>
    <scope>IDENTIFICATION</scope>
</reference>
<evidence type="ECO:0000313" key="4">
    <source>
        <dbReference type="Proteomes" id="UP000028760"/>
    </source>
</evidence>
<name>A0A087XT12_POEFO</name>
<dbReference type="Pfam" id="PF14651">
    <property type="entry name" value="Lipocalin_7"/>
    <property type="match status" value="1"/>
</dbReference>
<dbReference type="eggNOG" id="KOG4015">
    <property type="taxonomic scope" value="Eukaryota"/>
</dbReference>
<dbReference type="PANTHER" id="PTHR11955">
    <property type="entry name" value="FATTY ACID BINDING PROTEIN"/>
    <property type="match status" value="1"/>
</dbReference>
<evidence type="ECO:0000259" key="2">
    <source>
        <dbReference type="PROSITE" id="PS00214"/>
    </source>
</evidence>
<evidence type="ECO:0000313" key="3">
    <source>
        <dbReference type="Ensembl" id="ENSPFOP00000008915.1"/>
    </source>
</evidence>
<protein>
    <submittedName>
        <fullName evidence="3">Fatty acid binding protein 6</fullName>
    </submittedName>
</protein>
<reference evidence="4" key="1">
    <citation type="submission" date="2013-10" db="EMBL/GenBank/DDBJ databases">
        <authorList>
            <person name="Schartl M."/>
            <person name="Warren W."/>
        </authorList>
    </citation>
    <scope>NUCLEOTIDE SEQUENCE [LARGE SCALE GENOMIC DNA]</scope>
    <source>
        <strain evidence="4">female</strain>
    </source>
</reference>
<reference evidence="3" key="2">
    <citation type="submission" date="2025-08" db="UniProtKB">
        <authorList>
            <consortium name="Ensembl"/>
        </authorList>
    </citation>
    <scope>IDENTIFICATION</scope>
</reference>
<dbReference type="EMBL" id="AYCK01003016">
    <property type="status" value="NOT_ANNOTATED_CDS"/>
    <property type="molecule type" value="Genomic_DNA"/>
</dbReference>
<dbReference type="GeneID" id="103135563"/>
<dbReference type="OMA" id="TQTIPGW"/>
<dbReference type="OrthoDB" id="10016075at2759"/>
<proteinExistence type="inferred from homology"/>
<dbReference type="RefSeq" id="XP_007548431.1">
    <property type="nucleotide sequence ID" value="XM_007548369.2"/>
</dbReference>
<accession>A0A087XT12</accession>
<dbReference type="Proteomes" id="UP000028760">
    <property type="component" value="Unassembled WGS sequence"/>
</dbReference>
<dbReference type="STRING" id="48698.ENSPFOP00000008915"/>
<dbReference type="GO" id="GO:0008289">
    <property type="term" value="F:lipid binding"/>
    <property type="evidence" value="ECO:0007669"/>
    <property type="project" value="InterPro"/>
</dbReference>
<dbReference type="KEGG" id="pfor:103135563"/>
<dbReference type="PROSITE" id="PS00214">
    <property type="entry name" value="FABP"/>
    <property type="match status" value="1"/>
</dbReference>